<dbReference type="SUPFAM" id="SSF46785">
    <property type="entry name" value="Winged helix' DNA-binding domain"/>
    <property type="match status" value="1"/>
</dbReference>
<dbReference type="InterPro" id="IPR014939">
    <property type="entry name" value="CDT1_Gemini-bd-like"/>
</dbReference>
<dbReference type="GO" id="GO:0030174">
    <property type="term" value="P:regulation of DNA-templated DNA replication initiation"/>
    <property type="evidence" value="ECO:0007669"/>
    <property type="project" value="InterPro"/>
</dbReference>
<dbReference type="Pfam" id="PF08839">
    <property type="entry name" value="CDT1"/>
    <property type="match status" value="1"/>
</dbReference>
<evidence type="ECO:0000256" key="3">
    <source>
        <dbReference type="SAM" id="MobiDB-lite"/>
    </source>
</evidence>
<feature type="domain" description="CDT1 Geminin-binding" evidence="4">
    <location>
        <begin position="367"/>
        <end position="600"/>
    </location>
</feature>
<name>A0A9J2PMA9_ASCLU</name>
<dbReference type="GO" id="GO:0070182">
    <property type="term" value="F:DNA polymerase binding"/>
    <property type="evidence" value="ECO:0007669"/>
    <property type="project" value="TreeGrafter"/>
</dbReference>
<accession>A0A9J2PMA9</accession>
<organism evidence="5 6">
    <name type="scientific">Ascaris lumbricoides</name>
    <name type="common">Giant roundworm</name>
    <dbReference type="NCBI Taxonomy" id="6252"/>
    <lineage>
        <taxon>Eukaryota</taxon>
        <taxon>Metazoa</taxon>
        <taxon>Ecdysozoa</taxon>
        <taxon>Nematoda</taxon>
        <taxon>Chromadorea</taxon>
        <taxon>Rhabditida</taxon>
        <taxon>Spirurina</taxon>
        <taxon>Ascaridomorpha</taxon>
        <taxon>Ascaridoidea</taxon>
        <taxon>Ascarididae</taxon>
        <taxon>Ascaris</taxon>
    </lineage>
</organism>
<reference evidence="6" key="1">
    <citation type="submission" date="2023-03" db="UniProtKB">
        <authorList>
            <consortium name="WormBaseParasite"/>
        </authorList>
    </citation>
    <scope>IDENTIFICATION</scope>
</reference>
<dbReference type="GO" id="GO:0003677">
    <property type="term" value="F:DNA binding"/>
    <property type="evidence" value="ECO:0007669"/>
    <property type="project" value="InterPro"/>
</dbReference>
<dbReference type="SMART" id="SM01075">
    <property type="entry name" value="CDT1"/>
    <property type="match status" value="1"/>
</dbReference>
<evidence type="ECO:0000259" key="4">
    <source>
        <dbReference type="SMART" id="SM01075"/>
    </source>
</evidence>
<dbReference type="PANTHER" id="PTHR28637:SF1">
    <property type="entry name" value="DNA REPLICATION FACTOR CDT1"/>
    <property type="match status" value="1"/>
</dbReference>
<dbReference type="WBParaSite" id="ALUE_0001106701-mRNA-1">
    <property type="protein sequence ID" value="ALUE_0001106701-mRNA-1"/>
    <property type="gene ID" value="ALUE_0001106701"/>
</dbReference>
<dbReference type="GO" id="GO:0005634">
    <property type="term" value="C:nucleus"/>
    <property type="evidence" value="ECO:0007669"/>
    <property type="project" value="TreeGrafter"/>
</dbReference>
<keyword evidence="2" id="KW-0131">Cell cycle</keyword>
<keyword evidence="5" id="KW-1185">Reference proteome</keyword>
<evidence type="ECO:0000313" key="5">
    <source>
        <dbReference type="Proteomes" id="UP000036681"/>
    </source>
</evidence>
<feature type="region of interest" description="Disordered" evidence="3">
    <location>
        <begin position="469"/>
        <end position="491"/>
    </location>
</feature>
<sequence length="792" mass="89477">METTRTKRLGVMREDKVSRSVNTNVRSKLKQPKVTEYFSTVHRTSASSAKRVKLESFNAPSYASSKSVNYDTMTSEAAVSVNNESKQVKRTMTTFLSTRLYSAYFQGIDAQVGCNNEAIADNSSGIQCAEEQLEDCAERTICSEKRDPELTTPPSVSGSSLLSVSPRIRKTVGVRDASATRYKASRSLVFRATADEATKDSKYGALSPTKVVVSKNLTAKAAELANILKYNSQFRNAIKGSIENVSEIHDRFKAIVSSQRSEQQPKKTTADKEDRHSTVDAAISEADKLRSICPSPERISEKRPTTSSAVPEFVLPPLKSVTPCNPQTPSKHMQQKLHADNELRSPLKYGRASLLISEVKKCASLPLPAKYERLYKLFGHMERVVAILHSQDRRITLEEVTRNVQKNIKCDFTIRHFAQIMSVYPNAFIVRLEDHWAPIGGIREHESRFDYVIKPNLKDDIIGYMREEEKKNTEHPPISPSSSSNATLYRSPHKKLSAMKSPFRRTSVKISPYKKTPIKMVQSSSVDAPDIRPKMEAWRITARAYIFKYQLQQLVKRQHKVFLDRIGVEIKTEELDNLQRYHPNFNLDDVEDIPEAKLPDPPQGDDGLPKTMREYMKKVEDSADTLPQRIKEMINELRSPEKHAALASGAKAMLSCCDGASDSQKPKGLSLLERIRAKEQAKKCAEMMRDPAVEIRKGRLERLSRSTLRNICSYYAFKKATTMELNEMISKLAFSDSGSTKLEIEAQIELLCDVAPDFFTMKSIREVRYVHLQRNDYDAIHSIIVREMAASS</sequence>
<evidence type="ECO:0000313" key="6">
    <source>
        <dbReference type="WBParaSite" id="ALUE_0001106701-mRNA-1"/>
    </source>
</evidence>
<feature type="region of interest" description="Disordered" evidence="3">
    <location>
        <begin position="256"/>
        <end position="279"/>
    </location>
</feature>
<dbReference type="PANTHER" id="PTHR28637">
    <property type="entry name" value="DNA REPLICATION FACTOR CDT1"/>
    <property type="match status" value="1"/>
</dbReference>
<dbReference type="Pfam" id="PF16679">
    <property type="entry name" value="CDT1_C"/>
    <property type="match status" value="1"/>
</dbReference>
<dbReference type="GO" id="GO:0000278">
    <property type="term" value="P:mitotic cell cycle"/>
    <property type="evidence" value="ECO:0007669"/>
    <property type="project" value="TreeGrafter"/>
</dbReference>
<protein>
    <submittedName>
        <fullName evidence="6">CDT1 Geminin-binding domain-containing protein</fullName>
    </submittedName>
</protein>
<dbReference type="GO" id="GO:0071163">
    <property type="term" value="P:DNA replication preinitiation complex assembly"/>
    <property type="evidence" value="ECO:0007669"/>
    <property type="project" value="InterPro"/>
</dbReference>
<feature type="compositionally biased region" description="Basic and acidic residues" evidence="3">
    <location>
        <begin position="263"/>
        <end position="278"/>
    </location>
</feature>
<evidence type="ECO:0000256" key="2">
    <source>
        <dbReference type="ARBA" id="ARBA00023306"/>
    </source>
</evidence>
<dbReference type="GO" id="GO:0000076">
    <property type="term" value="P:DNA replication checkpoint signaling"/>
    <property type="evidence" value="ECO:0007669"/>
    <property type="project" value="TreeGrafter"/>
</dbReference>
<dbReference type="InterPro" id="IPR045173">
    <property type="entry name" value="Cdt1"/>
</dbReference>
<dbReference type="Proteomes" id="UP000036681">
    <property type="component" value="Unplaced"/>
</dbReference>
<proteinExistence type="inferred from homology"/>
<comment type="similarity">
    <text evidence="1">Belongs to the Cdt1 family.</text>
</comment>
<evidence type="ECO:0000256" key="1">
    <source>
        <dbReference type="ARBA" id="ARBA00008356"/>
    </source>
</evidence>
<dbReference type="Gene3D" id="1.10.10.1420">
    <property type="entry name" value="DNA replication factor Cdt1, C-terminal WH domain"/>
    <property type="match status" value="1"/>
</dbReference>
<dbReference type="InterPro" id="IPR036390">
    <property type="entry name" value="WH_DNA-bd_sf"/>
</dbReference>
<dbReference type="AlphaFoldDB" id="A0A9J2PMA9"/>
<dbReference type="InterPro" id="IPR032054">
    <property type="entry name" value="Cdt1_C"/>
</dbReference>
<dbReference type="InterPro" id="IPR038090">
    <property type="entry name" value="Cdt1_C_WH_dom_sf"/>
</dbReference>